<comment type="caution">
    <text evidence="1">The sequence shown here is derived from an EMBL/GenBank/DDBJ whole genome shotgun (WGS) entry which is preliminary data.</text>
</comment>
<keyword evidence="2" id="KW-1185">Reference proteome</keyword>
<reference evidence="1" key="1">
    <citation type="submission" date="2022-05" db="EMBL/GenBank/DDBJ databases">
        <authorList>
            <person name="Jo J.-H."/>
            <person name="Im W.-T."/>
        </authorList>
    </citation>
    <scope>NUCLEOTIDE SEQUENCE</scope>
    <source>
        <strain evidence="1">SE158</strain>
    </source>
</reference>
<sequence length="205" mass="22983">MDIPQFPDLLPQDALAATDPDAEPAIDFAAVPRRRQRRNGWTEKRQREFIAALAKCGSVSAAAKAIGMTARSAYRLLDAEGADDFARAWDDALDIGMERLRCDALERAISGAWVPVYRRGKLVKVEHRKSDRLAIAMLSGRPNEIEGYRRTAVSRRLHRQDMAELDAARAERDRRVEAAEADYQAEADRLVETVIGRCQPRIVAL</sequence>
<evidence type="ECO:0008006" key="3">
    <source>
        <dbReference type="Google" id="ProtNLM"/>
    </source>
</evidence>
<dbReference type="Proteomes" id="UP001165363">
    <property type="component" value="Unassembled WGS sequence"/>
</dbReference>
<organism evidence="1 2">
    <name type="scientific">Sphingomonas alba</name>
    <dbReference type="NCBI Taxonomy" id="2908208"/>
    <lineage>
        <taxon>Bacteria</taxon>
        <taxon>Pseudomonadati</taxon>
        <taxon>Pseudomonadota</taxon>
        <taxon>Alphaproteobacteria</taxon>
        <taxon>Sphingomonadales</taxon>
        <taxon>Sphingomonadaceae</taxon>
        <taxon>Sphingomonas</taxon>
    </lineage>
</organism>
<gene>
    <name evidence="1" type="ORF">LZ536_02450</name>
</gene>
<accession>A0ABT0RJE9</accession>
<proteinExistence type="predicted"/>
<evidence type="ECO:0000313" key="2">
    <source>
        <dbReference type="Proteomes" id="UP001165363"/>
    </source>
</evidence>
<protein>
    <recommendedName>
        <fullName evidence="3">Helix-turn-helix domain-containing protein</fullName>
    </recommendedName>
</protein>
<name>A0ABT0RJE9_9SPHN</name>
<dbReference type="EMBL" id="JAMGBD010000001">
    <property type="protein sequence ID" value="MCL6682761.1"/>
    <property type="molecule type" value="Genomic_DNA"/>
</dbReference>
<dbReference type="RefSeq" id="WP_249846712.1">
    <property type="nucleotide sequence ID" value="NZ_JAMGBD010000001.1"/>
</dbReference>
<evidence type="ECO:0000313" key="1">
    <source>
        <dbReference type="EMBL" id="MCL6682761.1"/>
    </source>
</evidence>